<keyword evidence="2" id="KW-1185">Reference proteome</keyword>
<dbReference type="EMBL" id="KY888143">
    <property type="protein sequence ID" value="ARQ94851.1"/>
    <property type="molecule type" value="Genomic_DNA"/>
</dbReference>
<organism evidence="1 2">
    <name type="scientific">Lactococcus phage PLgW-1</name>
    <dbReference type="NCBI Taxonomy" id="1983536"/>
    <lineage>
        <taxon>Viruses</taxon>
        <taxon>Duplodnaviria</taxon>
        <taxon>Heunggongvirae</taxon>
        <taxon>Uroviricota</taxon>
        <taxon>Caudoviricetes</taxon>
        <taxon>Uwajimavirus</taxon>
        <taxon>Uwajimavirus PLgW1</taxon>
    </lineage>
</organism>
<evidence type="ECO:0000313" key="1">
    <source>
        <dbReference type="EMBL" id="ARQ94851.1"/>
    </source>
</evidence>
<dbReference type="Proteomes" id="UP000251251">
    <property type="component" value="Segment"/>
</dbReference>
<protein>
    <submittedName>
        <fullName evidence="1">Uncharacterized protein</fullName>
    </submittedName>
</protein>
<evidence type="ECO:0000313" key="2">
    <source>
        <dbReference type="Proteomes" id="UP000251251"/>
    </source>
</evidence>
<sequence>MAVCIMYGCSNKTEKFTVCDSCNERAQVEKTEFIKKMELSGFIKVKNEKKNL</sequence>
<proteinExistence type="predicted"/>
<accession>A0A2Z2GTJ8</accession>
<reference evidence="1" key="1">
    <citation type="submission" date="2017-04" db="EMBL/GenBank/DDBJ databases">
        <title>Genome sequence and comparative analysis of three virulent Lactococcus garvieae phages, novel phages with genome architecture linking the 936 group phages of Lactococcus lactis.</title>
        <authorList>
            <person name="Hoai T.D."/>
            <person name="Nishiki I."/>
            <person name="Yoshida T."/>
            <person name="Nakai T."/>
        </authorList>
    </citation>
    <scope>NUCLEOTIDE SEQUENCE [LARGE SCALE GENOMIC DNA]</scope>
</reference>
<name>A0A2Z2GTJ8_9CAUD</name>
<gene>
    <name evidence="1" type="ORF">PLgW1_40</name>
</gene>